<protein>
    <submittedName>
        <fullName evidence="2">Uncharacterized protein</fullName>
    </submittedName>
</protein>
<name>A0A328DE45_9ASTE</name>
<dbReference type="Proteomes" id="UP000249390">
    <property type="component" value="Unassembled WGS sequence"/>
</dbReference>
<proteinExistence type="predicted"/>
<sequence>MANDKENNNENSKSKRTMTSTNDKDNGSNKNKARSLFTSANDKQNDSAKSLFTRSKDKDNFNDKNKASSKLTGSLGAVLKGYKEQVARRLNEKAPNPQTPTNNNLPLNFTSILDNPSPPTYAEAHTTSPDIHDSNLERQDDFVASETSEQLMGLPSIALLYRIVLTENASKVITQSFHLRLDPEGSSWSGVTPETLSFYWEEFKKHCKWPLGLTEDAVMDAFLDRAADRYRNMTSNIRTRRVEWRPHDNIMKAWDKDWGTDESKKKSLQGKKIGGKTDDDFALVSGVLIPGGRLPQNIGVVHPALQGPRAFLINSDELSNFSVDVASFGSSTAARVLPKTDPHVEH</sequence>
<comment type="caution">
    <text evidence="2">The sequence shown here is derived from an EMBL/GenBank/DDBJ whole genome shotgun (WGS) entry which is preliminary data.</text>
</comment>
<evidence type="ECO:0000313" key="2">
    <source>
        <dbReference type="EMBL" id="RAL42479.1"/>
    </source>
</evidence>
<feature type="compositionally biased region" description="Basic and acidic residues" evidence="1">
    <location>
        <begin position="54"/>
        <end position="66"/>
    </location>
</feature>
<feature type="region of interest" description="Disordered" evidence="1">
    <location>
        <begin position="1"/>
        <end position="69"/>
    </location>
</feature>
<keyword evidence="3" id="KW-1185">Reference proteome</keyword>
<organism evidence="2 3">
    <name type="scientific">Cuscuta australis</name>
    <dbReference type="NCBI Taxonomy" id="267555"/>
    <lineage>
        <taxon>Eukaryota</taxon>
        <taxon>Viridiplantae</taxon>
        <taxon>Streptophyta</taxon>
        <taxon>Embryophyta</taxon>
        <taxon>Tracheophyta</taxon>
        <taxon>Spermatophyta</taxon>
        <taxon>Magnoliopsida</taxon>
        <taxon>eudicotyledons</taxon>
        <taxon>Gunneridae</taxon>
        <taxon>Pentapetalae</taxon>
        <taxon>asterids</taxon>
        <taxon>lamiids</taxon>
        <taxon>Solanales</taxon>
        <taxon>Convolvulaceae</taxon>
        <taxon>Cuscuteae</taxon>
        <taxon>Cuscuta</taxon>
        <taxon>Cuscuta subgen. Grammica</taxon>
        <taxon>Cuscuta sect. Cleistogrammica</taxon>
    </lineage>
</organism>
<evidence type="ECO:0000313" key="3">
    <source>
        <dbReference type="Proteomes" id="UP000249390"/>
    </source>
</evidence>
<gene>
    <name evidence="2" type="ORF">DM860_016766</name>
</gene>
<dbReference type="AlphaFoldDB" id="A0A328DE45"/>
<accession>A0A328DE45</accession>
<dbReference type="EMBL" id="NQVE01000170">
    <property type="protein sequence ID" value="RAL42479.1"/>
    <property type="molecule type" value="Genomic_DNA"/>
</dbReference>
<reference evidence="2 3" key="1">
    <citation type="submission" date="2018-06" db="EMBL/GenBank/DDBJ databases">
        <title>The Genome of Cuscuta australis (Dodder) Provides Insight into the Evolution of Plant Parasitism.</title>
        <authorList>
            <person name="Liu H."/>
        </authorList>
    </citation>
    <scope>NUCLEOTIDE SEQUENCE [LARGE SCALE GENOMIC DNA]</scope>
    <source>
        <strain evidence="3">cv. Yunnan</strain>
        <tissue evidence="2">Vines</tissue>
    </source>
</reference>
<feature type="compositionally biased region" description="Polar residues" evidence="1">
    <location>
        <begin position="36"/>
        <end position="53"/>
    </location>
</feature>
<evidence type="ECO:0000256" key="1">
    <source>
        <dbReference type="SAM" id="MobiDB-lite"/>
    </source>
</evidence>